<dbReference type="KEGG" id="rfo:REIFOR_01572"/>
<evidence type="ECO:0000313" key="1">
    <source>
        <dbReference type="EMBL" id="ATX76717.1"/>
    </source>
</evidence>
<keyword evidence="2" id="KW-1185">Reference proteome</keyword>
<evidence type="ECO:0000313" key="2">
    <source>
        <dbReference type="Proteomes" id="UP000229757"/>
    </source>
</evidence>
<gene>
    <name evidence="1" type="ORF">REIFOR_01572</name>
</gene>
<name>A0A2K8KPL6_9GAMM</name>
<dbReference type="Proteomes" id="UP000229757">
    <property type="component" value="Chromosome"/>
</dbReference>
<dbReference type="OrthoDB" id="6119976at2"/>
<protein>
    <recommendedName>
        <fullName evidence="3">YfaZ family protein</fullName>
    </recommendedName>
</protein>
<dbReference type="Pfam" id="PF07437">
    <property type="entry name" value="YfaZ"/>
    <property type="match status" value="1"/>
</dbReference>
<dbReference type="InterPro" id="IPR009998">
    <property type="entry name" value="YfaZ"/>
</dbReference>
<evidence type="ECO:0008006" key="3">
    <source>
        <dbReference type="Google" id="ProtNLM"/>
    </source>
</evidence>
<dbReference type="AlphaFoldDB" id="A0A2K8KPL6"/>
<reference evidence="1 2" key="1">
    <citation type="journal article" date="2017" name="Environ. Microbiol.">
        <title>Genomic and physiological analyses of 'Reinekea forsetii' reveal a versatile opportunistic lifestyle during spring algae blooms.</title>
        <authorList>
            <person name="Avci B."/>
            <person name="Hahnke R.L."/>
            <person name="Chafee M."/>
            <person name="Fischer T."/>
            <person name="Gruber-Vodicka H."/>
            <person name="Tegetmeyer H.E."/>
            <person name="Harder J."/>
            <person name="Fuchs B.M."/>
            <person name="Amann R.I."/>
            <person name="Teeling H."/>
        </authorList>
    </citation>
    <scope>NUCLEOTIDE SEQUENCE [LARGE SCALE GENOMIC DNA]</scope>
    <source>
        <strain evidence="1 2">Hel1_31_D35</strain>
    </source>
</reference>
<dbReference type="RefSeq" id="WP_100257034.1">
    <property type="nucleotide sequence ID" value="NZ_CP011797.1"/>
</dbReference>
<sequence length="186" mass="19927">MFKEILATGTLILAATPVLAGGEIDLGLSQSSIRVEHDAVLVGTGAHVSLGGLYNENTENWAIMAGFNAVDAGMSSKEFIGGVGFKMLLLSTVENEFSVAAGVGGFLRWQPEFMNGLGFEGQTYFAPSILSFGGLNSAYEAVGRVTYKILPQARIFFGYHDVTANYETDGNIVADSTYHLGFRMTY</sequence>
<organism evidence="1 2">
    <name type="scientific">Reinekea forsetii</name>
    <dbReference type="NCBI Taxonomy" id="1336806"/>
    <lineage>
        <taxon>Bacteria</taxon>
        <taxon>Pseudomonadati</taxon>
        <taxon>Pseudomonadota</taxon>
        <taxon>Gammaproteobacteria</taxon>
        <taxon>Oceanospirillales</taxon>
        <taxon>Saccharospirillaceae</taxon>
        <taxon>Reinekea</taxon>
    </lineage>
</organism>
<accession>A0A2K8KPL6</accession>
<dbReference type="EMBL" id="CP011797">
    <property type="protein sequence ID" value="ATX76717.1"/>
    <property type="molecule type" value="Genomic_DNA"/>
</dbReference>
<proteinExistence type="predicted"/>